<evidence type="ECO:0000313" key="8">
    <source>
        <dbReference type="Proteomes" id="UP000186919"/>
    </source>
</evidence>
<evidence type="ECO:0000256" key="5">
    <source>
        <dbReference type="ARBA" id="ARBA00023136"/>
    </source>
</evidence>
<proteinExistence type="predicted"/>
<evidence type="ECO:0000313" key="7">
    <source>
        <dbReference type="EMBL" id="OAT66721.1"/>
    </source>
</evidence>
<evidence type="ECO:0000256" key="4">
    <source>
        <dbReference type="ARBA" id="ARBA00022989"/>
    </source>
</evidence>
<evidence type="ECO:0000256" key="3">
    <source>
        <dbReference type="ARBA" id="ARBA00022692"/>
    </source>
</evidence>
<evidence type="ECO:0000256" key="1">
    <source>
        <dbReference type="ARBA" id="ARBA00004651"/>
    </source>
</evidence>
<reference evidence="7 8" key="1">
    <citation type="submission" date="2016-01" db="EMBL/GenBank/DDBJ databases">
        <title>Mycobacterium immunogenum strain CD11_6 genome sequencing and assembly.</title>
        <authorList>
            <person name="Kaur G."/>
            <person name="Nair G.R."/>
            <person name="Mayilraj S."/>
        </authorList>
    </citation>
    <scope>NUCLEOTIDE SEQUENCE [LARGE SCALE GENOMIC DNA]</scope>
    <source>
        <strain evidence="7 8">CD11-6</strain>
    </source>
</reference>
<protein>
    <submittedName>
        <fullName evidence="7">Uncharacterized protein</fullName>
    </submittedName>
</protein>
<feature type="transmembrane region" description="Helical" evidence="6">
    <location>
        <begin position="61"/>
        <end position="81"/>
    </location>
</feature>
<dbReference type="PANTHER" id="PTHR30250">
    <property type="entry name" value="PST FAMILY PREDICTED COLANIC ACID TRANSPORTER"/>
    <property type="match status" value="1"/>
</dbReference>
<comment type="subcellular location">
    <subcellularLocation>
        <location evidence="1">Cell membrane</location>
        <topology evidence="1">Multi-pass membrane protein</topology>
    </subcellularLocation>
</comment>
<dbReference type="Proteomes" id="UP000186919">
    <property type="component" value="Unassembled WGS sequence"/>
</dbReference>
<dbReference type="EMBL" id="LQYE01000032">
    <property type="protein sequence ID" value="OAT66721.1"/>
    <property type="molecule type" value="Genomic_DNA"/>
</dbReference>
<keyword evidence="2" id="KW-1003">Cell membrane</keyword>
<evidence type="ECO:0000256" key="6">
    <source>
        <dbReference type="SAM" id="Phobius"/>
    </source>
</evidence>
<dbReference type="RefSeq" id="WP_064633882.1">
    <property type="nucleotide sequence ID" value="NZ_LQYE01000032.1"/>
</dbReference>
<dbReference type="InterPro" id="IPR050833">
    <property type="entry name" value="Poly_Biosynth_Transport"/>
</dbReference>
<feature type="transmembrane region" description="Helical" evidence="6">
    <location>
        <begin position="93"/>
        <end position="120"/>
    </location>
</feature>
<feature type="transmembrane region" description="Helical" evidence="6">
    <location>
        <begin position="168"/>
        <end position="187"/>
    </location>
</feature>
<dbReference type="AlphaFoldDB" id="A0A179V6S9"/>
<feature type="transmembrane region" description="Helical" evidence="6">
    <location>
        <begin position="430"/>
        <end position="449"/>
    </location>
</feature>
<gene>
    <name evidence="7" type="ORF">AWB85_18710</name>
</gene>
<dbReference type="Pfam" id="PF13440">
    <property type="entry name" value="Polysacc_synt_3"/>
    <property type="match status" value="1"/>
</dbReference>
<comment type="caution">
    <text evidence="7">The sequence shown here is derived from an EMBL/GenBank/DDBJ whole genome shotgun (WGS) entry which is preliminary data.</text>
</comment>
<feature type="transmembrane region" description="Helical" evidence="6">
    <location>
        <begin position="398"/>
        <end position="418"/>
    </location>
</feature>
<feature type="transmembrane region" description="Helical" evidence="6">
    <location>
        <begin position="264"/>
        <end position="292"/>
    </location>
</feature>
<accession>A0A179V6S9</accession>
<feature type="transmembrane region" description="Helical" evidence="6">
    <location>
        <begin position="342"/>
        <end position="364"/>
    </location>
</feature>
<feature type="transmembrane region" description="Helical" evidence="6">
    <location>
        <begin position="455"/>
        <end position="477"/>
    </location>
</feature>
<sequence>MTDERTEGSAVTAPASGRRIAGAVAWQLGGRVLGTLASIAAIAMTTRALGPVSYGHLNTAIFYVGLWTSLTELGIGVVIVRRVSAGEGNLQRLVGINLAFSLSYCLPLAAIAAATGWLLYSDQPEVQSMLLIVSAGLTLTTLSSCLNPIFMYSVRFSAVALADTLSRIAMLLVTIVLVVVGADHVWYTLPQVAAPAMLLLVQGIAAHRITPLRIVVSAKETWELVRESLPQTMVLIIGVLYWRIDGVILSLLSTPAEVGRYGLAYQIAFTFSLMGNFFLGATLSTMAGLFASSRERFAAFIQRSMGLMMAIAVPIAVVGFFVGRDLVALLGSEQFVDTSNLVMPLLLVAVGLTFLTGTVSQALFAAHNQAFLLRLNVFNLAGNIILNVVLIPHLGSRGAAIALVTSEVVGLVVATIRLAGCSGYRTPWAFLLRLALPTLAAIGALVLAAQWLPSLIAALIAAGVYVGVNLVAGPVHLRDVREILRKDAADG</sequence>
<dbReference type="GO" id="GO:0005886">
    <property type="term" value="C:plasma membrane"/>
    <property type="evidence" value="ECO:0007669"/>
    <property type="project" value="UniProtKB-SubCell"/>
</dbReference>
<keyword evidence="4 6" id="KW-1133">Transmembrane helix</keyword>
<organism evidence="7 8">
    <name type="scientific">Mycobacteroides immunogenum</name>
    <dbReference type="NCBI Taxonomy" id="83262"/>
    <lineage>
        <taxon>Bacteria</taxon>
        <taxon>Bacillati</taxon>
        <taxon>Actinomycetota</taxon>
        <taxon>Actinomycetes</taxon>
        <taxon>Mycobacteriales</taxon>
        <taxon>Mycobacteriaceae</taxon>
        <taxon>Mycobacteroides</taxon>
    </lineage>
</organism>
<dbReference type="CDD" id="cd13128">
    <property type="entry name" value="MATE_Wzx_like"/>
    <property type="match status" value="1"/>
</dbReference>
<keyword evidence="5 6" id="KW-0472">Membrane</keyword>
<feature type="transmembrane region" description="Helical" evidence="6">
    <location>
        <begin position="304"/>
        <end position="322"/>
    </location>
</feature>
<dbReference type="PANTHER" id="PTHR30250:SF11">
    <property type="entry name" value="O-ANTIGEN TRANSPORTER-RELATED"/>
    <property type="match status" value="1"/>
</dbReference>
<evidence type="ECO:0000256" key="2">
    <source>
        <dbReference type="ARBA" id="ARBA00022475"/>
    </source>
</evidence>
<name>A0A179V6S9_9MYCO</name>
<feature type="transmembrane region" description="Helical" evidence="6">
    <location>
        <begin position="28"/>
        <end position="49"/>
    </location>
</feature>
<feature type="transmembrane region" description="Helical" evidence="6">
    <location>
        <begin position="126"/>
        <end position="147"/>
    </location>
</feature>
<feature type="transmembrane region" description="Helical" evidence="6">
    <location>
        <begin position="371"/>
        <end position="392"/>
    </location>
</feature>
<keyword evidence="3 6" id="KW-0812">Transmembrane</keyword>